<dbReference type="PANTHER" id="PTHR10036">
    <property type="entry name" value="CD59 GLYCOPROTEIN"/>
    <property type="match status" value="1"/>
</dbReference>
<protein>
    <recommendedName>
        <fullName evidence="9">Ly6/PLAUR domain-containing protein 1</fullName>
    </recommendedName>
</protein>
<feature type="compositionally biased region" description="Gly residues" evidence="5">
    <location>
        <begin position="104"/>
        <end position="113"/>
    </location>
</feature>
<dbReference type="GeneTree" id="ENSGT00390000002215"/>
<dbReference type="GO" id="GO:0045202">
    <property type="term" value="C:synapse"/>
    <property type="evidence" value="ECO:0007669"/>
    <property type="project" value="GOC"/>
</dbReference>
<keyword evidence="6" id="KW-0812">Transmembrane</keyword>
<evidence type="ECO:0008006" key="9">
    <source>
        <dbReference type="Google" id="ProtNLM"/>
    </source>
</evidence>
<keyword evidence="6" id="KW-0472">Membrane</keyword>
<sequence>NYTFFLSLASLSRGRAEAAEEGDRKGVGKWKDGPSLPRPPPPPQLGSRHVVPGVGGGEKRRDFFGCSESRVVRSVSAANSGAAALCPGARERGAATRSREPGAGDAGAAGGTCGSSWRRRSPRPQQRGPQHPRQPQPLRPRKPPPRSPPLMRLPAPGSGRMWVLGITATFCGLFLLPGFALQIQCYQCEEFQLNNDCSSPEFIVNCTVNVQDMCQKEVMEQSAGQEIMHRRKNWTTSPHATEYLQNSWKHSFLQSLISWVPGNRHNCSSGTHAPGSNLNILFTFSFIPWHAHHSHPK</sequence>
<feature type="compositionally biased region" description="Basic and acidic residues" evidence="5">
    <location>
        <begin position="15"/>
        <end position="32"/>
    </location>
</feature>
<gene>
    <name evidence="7" type="primary">LYPD1</name>
</gene>
<reference evidence="7" key="3">
    <citation type="submission" date="2025-09" db="UniProtKB">
        <authorList>
            <consortium name="Ensembl"/>
        </authorList>
    </citation>
    <scope>IDENTIFICATION</scope>
</reference>
<dbReference type="GO" id="GO:0030550">
    <property type="term" value="F:acetylcholine receptor inhibitor activity"/>
    <property type="evidence" value="ECO:0007669"/>
    <property type="project" value="TreeGrafter"/>
</dbReference>
<name>A0A8C4LK44_EQUAS</name>
<feature type="compositionally biased region" description="Basic and acidic residues" evidence="5">
    <location>
        <begin position="89"/>
        <end position="102"/>
    </location>
</feature>
<feature type="transmembrane region" description="Helical" evidence="6">
    <location>
        <begin position="161"/>
        <end position="181"/>
    </location>
</feature>
<feature type="region of interest" description="Disordered" evidence="5">
    <location>
        <begin position="88"/>
        <end position="154"/>
    </location>
</feature>
<keyword evidence="2" id="KW-0336">GPI-anchor</keyword>
<keyword evidence="3" id="KW-0732">Signal</keyword>
<keyword evidence="2" id="KW-0449">Lipoprotein</keyword>
<evidence type="ECO:0000256" key="3">
    <source>
        <dbReference type="ARBA" id="ARBA00022729"/>
    </source>
</evidence>
<keyword evidence="4" id="KW-1015">Disulfide bond</keyword>
<dbReference type="PANTHER" id="PTHR10036:SF7">
    <property type="entry name" value="LY6_PLAUR DOMAIN-CONTAINING PROTEIN 1"/>
    <property type="match status" value="1"/>
</dbReference>
<dbReference type="InterPro" id="IPR045860">
    <property type="entry name" value="Snake_toxin-like_sf"/>
</dbReference>
<evidence type="ECO:0000256" key="4">
    <source>
        <dbReference type="ARBA" id="ARBA00023157"/>
    </source>
</evidence>
<feature type="region of interest" description="Disordered" evidence="5">
    <location>
        <begin position="15"/>
        <end position="62"/>
    </location>
</feature>
<dbReference type="AlphaFoldDB" id="A0A8C4LK44"/>
<evidence type="ECO:0000256" key="2">
    <source>
        <dbReference type="ARBA" id="ARBA00022622"/>
    </source>
</evidence>
<accession>A0A8C4LK44</accession>
<evidence type="ECO:0000256" key="6">
    <source>
        <dbReference type="SAM" id="Phobius"/>
    </source>
</evidence>
<dbReference type="Ensembl" id="ENSEAST00005011482.2">
    <property type="protein sequence ID" value="ENSEASP00005010551.2"/>
    <property type="gene ID" value="ENSEASG00005007486.2"/>
</dbReference>
<keyword evidence="8" id="KW-1185">Reference proteome</keyword>
<keyword evidence="6" id="KW-1133">Transmembrane helix</keyword>
<evidence type="ECO:0000313" key="7">
    <source>
        <dbReference type="Ensembl" id="ENSEASP00005010551.2"/>
    </source>
</evidence>
<dbReference type="GO" id="GO:0095500">
    <property type="term" value="P:acetylcholine receptor signaling pathway"/>
    <property type="evidence" value="ECO:0007669"/>
    <property type="project" value="TreeGrafter"/>
</dbReference>
<evidence type="ECO:0000256" key="5">
    <source>
        <dbReference type="SAM" id="MobiDB-lite"/>
    </source>
</evidence>
<evidence type="ECO:0000313" key="8">
    <source>
        <dbReference type="Proteomes" id="UP000694387"/>
    </source>
</evidence>
<proteinExistence type="predicted"/>
<organism evidence="7 8">
    <name type="scientific">Equus asinus</name>
    <name type="common">Donkey</name>
    <name type="synonym">Equus africanus asinus</name>
    <dbReference type="NCBI Taxonomy" id="9793"/>
    <lineage>
        <taxon>Eukaryota</taxon>
        <taxon>Metazoa</taxon>
        <taxon>Chordata</taxon>
        <taxon>Craniata</taxon>
        <taxon>Vertebrata</taxon>
        <taxon>Euteleostomi</taxon>
        <taxon>Mammalia</taxon>
        <taxon>Eutheria</taxon>
        <taxon>Laurasiatheria</taxon>
        <taxon>Perissodactyla</taxon>
        <taxon>Equidae</taxon>
        <taxon>Equus</taxon>
    </lineage>
</organism>
<comment type="subcellular location">
    <subcellularLocation>
        <location evidence="1">Cell membrane</location>
        <topology evidence="1">Lipid-anchor</topology>
        <topology evidence="1">GPI-anchor</topology>
    </subcellularLocation>
</comment>
<keyword evidence="2" id="KW-0325">Glycoprotein</keyword>
<dbReference type="GO" id="GO:0098552">
    <property type="term" value="C:side of membrane"/>
    <property type="evidence" value="ECO:0007669"/>
    <property type="project" value="UniProtKB-KW"/>
</dbReference>
<dbReference type="SUPFAM" id="SSF57302">
    <property type="entry name" value="Snake toxin-like"/>
    <property type="match status" value="1"/>
</dbReference>
<dbReference type="GO" id="GO:0005886">
    <property type="term" value="C:plasma membrane"/>
    <property type="evidence" value="ECO:0007669"/>
    <property type="project" value="UniProtKB-SubCell"/>
</dbReference>
<dbReference type="Proteomes" id="UP000694387">
    <property type="component" value="Chromosome 4"/>
</dbReference>
<reference evidence="7 8" key="1">
    <citation type="journal article" date="2020" name="Nat. Commun.">
        <title>Donkey genomes provide new insights into domestication and selection for coat color.</title>
        <authorList>
            <person name="Wang"/>
            <person name="C."/>
            <person name="Li"/>
            <person name="H."/>
            <person name="Guo"/>
            <person name="Y."/>
            <person name="Huang"/>
            <person name="J."/>
            <person name="Sun"/>
            <person name="Y."/>
            <person name="Min"/>
            <person name="J."/>
            <person name="Wang"/>
            <person name="J."/>
            <person name="Fang"/>
            <person name="X."/>
            <person name="Zhao"/>
            <person name="Z."/>
            <person name="Wang"/>
            <person name="S."/>
            <person name="Zhang"/>
            <person name="Y."/>
            <person name="Liu"/>
            <person name="Q."/>
            <person name="Jiang"/>
            <person name="Q."/>
            <person name="Wang"/>
            <person name="X."/>
            <person name="Guo"/>
            <person name="Y."/>
            <person name="Yang"/>
            <person name="C."/>
            <person name="Wang"/>
            <person name="Y."/>
            <person name="Tian"/>
            <person name="F."/>
            <person name="Zhuang"/>
            <person name="G."/>
            <person name="Fan"/>
            <person name="Y."/>
            <person name="Gao"/>
            <person name="Q."/>
            <person name="Li"/>
            <person name="Y."/>
            <person name="Ju"/>
            <person name="Z."/>
            <person name="Li"/>
            <person name="J."/>
            <person name="Li"/>
            <person name="R."/>
            <person name="Hou"/>
            <person name="M."/>
            <person name="Yang"/>
            <person name="G."/>
            <person name="Liu"/>
            <person name="G."/>
            <person name="Liu"/>
            <person name="W."/>
            <person name="Guo"/>
            <person name="J."/>
            <person name="Pan"/>
            <person name="S."/>
            <person name="Fan"/>
            <person name="G."/>
            <person name="Zhang"/>
            <person name="W."/>
            <person name="Zhang"/>
            <person name="R."/>
            <person name="Yu"/>
            <person name="J."/>
            <person name="Zhang"/>
            <person name="X."/>
            <person name="Yin"/>
            <person name="Q."/>
            <person name="Ji"/>
            <person name="C."/>
            <person name="Jin"/>
            <person name="Y."/>
            <person name="Yue"/>
            <person name="G."/>
            <person name="Liu"/>
            <person name="M."/>
            <person name="Xu"/>
            <person name="J."/>
            <person name="Liu"/>
            <person name="S."/>
            <person name="Jordana"/>
            <person name="J."/>
            <person name="Noce"/>
            <person name="A."/>
            <person name="Amills"/>
            <person name="M."/>
            <person name="Wu"/>
            <person name="D.D."/>
            <person name="Li"/>
            <person name="S."/>
            <person name="Zhou"/>
            <person name="X. and Zhong"/>
            <person name="J."/>
        </authorList>
    </citation>
    <scope>NUCLEOTIDE SEQUENCE [LARGE SCALE GENOMIC DNA]</scope>
</reference>
<evidence type="ECO:0000256" key="1">
    <source>
        <dbReference type="ARBA" id="ARBA00004609"/>
    </source>
</evidence>
<reference evidence="7" key="2">
    <citation type="submission" date="2025-08" db="UniProtKB">
        <authorList>
            <consortium name="Ensembl"/>
        </authorList>
    </citation>
    <scope>IDENTIFICATION</scope>
</reference>